<dbReference type="KEGG" id="srub:C2R22_03250"/>
<evidence type="ECO:0008006" key="3">
    <source>
        <dbReference type="Google" id="ProtNLM"/>
    </source>
</evidence>
<name>A0A2I8VFT0_9EURY</name>
<dbReference type="Gene3D" id="3.40.190.150">
    <property type="entry name" value="Bordetella uptake gene, domain 1"/>
    <property type="match status" value="1"/>
</dbReference>
<dbReference type="InterPro" id="IPR042100">
    <property type="entry name" value="Bug_dom1"/>
</dbReference>
<dbReference type="Proteomes" id="UP000236584">
    <property type="component" value="Chromosome"/>
</dbReference>
<evidence type="ECO:0000313" key="2">
    <source>
        <dbReference type="Proteomes" id="UP000236584"/>
    </source>
</evidence>
<keyword evidence="2" id="KW-1185">Reference proteome</keyword>
<evidence type="ECO:0000313" key="1">
    <source>
        <dbReference type="EMBL" id="AUV80792.1"/>
    </source>
</evidence>
<sequence length="361" mass="39822">METESGGSESGGEASWPPSRSIVDMMVDTDPGGLIDILARTWFNYMDDSDVYPGDITTTVTNRPGAQGVVLMNELANNTPTDGGGLGGMRINSAIVNQIGASQANYDLSELRATVRFSADTRALQFNPRTTPVEDHFEMTWEDFQNLAEERTLRFPYSNAAQLVFATYLRANDPVLNEDNWQFVGVSGGSEARAAIQRGDLDGYFGSYVSNISTRNDSYYTQFCMVNPEATPDFYEAISQVLPETSPTASREEKTLANNEDAIIMNTSYPQEAAAKVSEIVNDHHMAWLPPGTSDEIYDIHVEAFQAAADSEEVAEQVATTFSEPDHNPLVGQPVQDIASNKFQTLYEDDEIRTLIEENLF</sequence>
<dbReference type="AlphaFoldDB" id="A0A2I8VFT0"/>
<protein>
    <recommendedName>
        <fullName evidence="3">ABC transporter substrate-binding protein</fullName>
    </recommendedName>
</protein>
<dbReference type="GeneID" id="35591073"/>
<dbReference type="RefSeq" id="WP_103424479.1">
    <property type="nucleotide sequence ID" value="NZ_CP026309.1"/>
</dbReference>
<reference evidence="1 2" key="1">
    <citation type="submission" date="2018-01" db="EMBL/GenBank/DDBJ databases">
        <title>Complete genome sequence of Salinigranum rubrum GX10T, an extremely halophilic archaeon isolated from a marine solar saltern.</title>
        <authorList>
            <person name="Han S."/>
        </authorList>
    </citation>
    <scope>NUCLEOTIDE SEQUENCE [LARGE SCALE GENOMIC DNA]</scope>
    <source>
        <strain evidence="1 2">GX10</strain>
    </source>
</reference>
<gene>
    <name evidence="1" type="ORF">C2R22_03250</name>
</gene>
<proteinExistence type="predicted"/>
<accession>A0A2I8VFT0</accession>
<organism evidence="1 2">
    <name type="scientific">Salinigranum rubrum</name>
    <dbReference type="NCBI Taxonomy" id="755307"/>
    <lineage>
        <taxon>Archaea</taxon>
        <taxon>Methanobacteriati</taxon>
        <taxon>Methanobacteriota</taxon>
        <taxon>Stenosarchaea group</taxon>
        <taxon>Halobacteria</taxon>
        <taxon>Halobacteriales</taxon>
        <taxon>Haloferacaceae</taxon>
        <taxon>Salinigranum</taxon>
    </lineage>
</organism>
<dbReference type="EMBL" id="CP026309">
    <property type="protein sequence ID" value="AUV80792.1"/>
    <property type="molecule type" value="Genomic_DNA"/>
</dbReference>
<dbReference type="Gene3D" id="3.40.190.10">
    <property type="entry name" value="Periplasmic binding protein-like II"/>
    <property type="match status" value="1"/>
</dbReference>